<protein>
    <submittedName>
        <fullName evidence="2">FMN-binding protein</fullName>
    </submittedName>
</protein>
<dbReference type="EMBL" id="CP051151">
    <property type="protein sequence ID" value="QLY40513.1"/>
    <property type="molecule type" value="Genomic_DNA"/>
</dbReference>
<evidence type="ECO:0000313" key="3">
    <source>
        <dbReference type="Proteomes" id="UP000512167"/>
    </source>
</evidence>
<evidence type="ECO:0000259" key="1">
    <source>
        <dbReference type="SMART" id="SM00900"/>
    </source>
</evidence>
<dbReference type="AlphaFoldDB" id="A0A7L6N2W6"/>
<dbReference type="Pfam" id="PF04205">
    <property type="entry name" value="FMN_bind"/>
    <property type="match status" value="1"/>
</dbReference>
<proteinExistence type="predicted"/>
<reference evidence="2 3" key="1">
    <citation type="submission" date="2020-04" db="EMBL/GenBank/DDBJ databases">
        <authorList>
            <person name="Zheng R.K."/>
            <person name="Sun C.M."/>
        </authorList>
    </citation>
    <scope>NUCLEOTIDE SEQUENCE [LARGE SCALE GENOMIC DNA]</scope>
    <source>
        <strain evidence="3">zrk29</strain>
    </source>
</reference>
<keyword evidence="3" id="KW-1185">Reference proteome</keyword>
<feature type="domain" description="FMN-binding" evidence="1">
    <location>
        <begin position="34"/>
        <end position="107"/>
    </location>
</feature>
<gene>
    <name evidence="2" type="ORF">HF295_06470</name>
</gene>
<dbReference type="GO" id="GO:0016020">
    <property type="term" value="C:membrane"/>
    <property type="evidence" value="ECO:0007669"/>
    <property type="project" value="InterPro"/>
</dbReference>
<dbReference type="SMART" id="SM00900">
    <property type="entry name" value="FMN_bind"/>
    <property type="match status" value="1"/>
</dbReference>
<dbReference type="Proteomes" id="UP000512167">
    <property type="component" value="Chromosome"/>
</dbReference>
<name>A0A7L6N2W6_9MOLU</name>
<sequence length="107" mass="12040">MYIKINQNADKILDNEIEEVDLKEVEDGLYEGEYYSEGIGLIVHVEVKNHEIISIEYENHQYGQGYKAEAIKESIIHSQSVLVDDVSGATISSRCIKLAIIDALKEA</sequence>
<organism evidence="2 3">
    <name type="scientific">Hujiaoplasma nucleasis</name>
    <dbReference type="NCBI Taxonomy" id="2725268"/>
    <lineage>
        <taxon>Bacteria</taxon>
        <taxon>Bacillati</taxon>
        <taxon>Mycoplasmatota</taxon>
        <taxon>Mollicutes</taxon>
        <taxon>Candidatus Izemoplasmatales</taxon>
        <taxon>Hujiaoplasmataceae</taxon>
        <taxon>Hujiaoplasma</taxon>
    </lineage>
</organism>
<dbReference type="KEGG" id="tbk:HF295_06470"/>
<dbReference type="InterPro" id="IPR007329">
    <property type="entry name" value="FMN-bd"/>
</dbReference>
<evidence type="ECO:0000313" key="2">
    <source>
        <dbReference type="EMBL" id="QLY40513.1"/>
    </source>
</evidence>
<dbReference type="RefSeq" id="WP_312031352.1">
    <property type="nucleotide sequence ID" value="NZ_CP051151.1"/>
</dbReference>
<accession>A0A7L6N2W6</accession>
<dbReference type="GO" id="GO:0010181">
    <property type="term" value="F:FMN binding"/>
    <property type="evidence" value="ECO:0007669"/>
    <property type="project" value="InterPro"/>
</dbReference>
<dbReference type="Gene3D" id="3.90.1010.20">
    <property type="match status" value="1"/>
</dbReference>